<accession>A0AAX2CI70</accession>
<keyword evidence="1" id="KW-0645">Protease</keyword>
<sequence length="81" mass="9405">MFNIFYYANTDELNMTSNFKELKVACIRVATNLYGENLAEVQAVPQAFKSFPTKKGAYSCRKIDFCMVVQLKIAYHFLSRY</sequence>
<feature type="domain" description="Peptidase M4 C-terminal" evidence="5">
    <location>
        <begin position="1"/>
        <end position="50"/>
    </location>
</feature>
<dbReference type="InterPro" id="IPR050728">
    <property type="entry name" value="Zinc_Metalloprotease_M4"/>
</dbReference>
<dbReference type="AlphaFoldDB" id="A0AAX2CI70"/>
<evidence type="ECO:0000256" key="2">
    <source>
        <dbReference type="ARBA" id="ARBA00022801"/>
    </source>
</evidence>
<evidence type="ECO:0000259" key="5">
    <source>
        <dbReference type="Pfam" id="PF02868"/>
    </source>
</evidence>
<dbReference type="InterPro" id="IPR027268">
    <property type="entry name" value="Peptidase_M4/M1_CTD_sf"/>
</dbReference>
<evidence type="ECO:0000256" key="4">
    <source>
        <dbReference type="ARBA" id="ARBA00023049"/>
    </source>
</evidence>
<dbReference type="EMBL" id="FMIK01000030">
    <property type="protein sequence ID" value="SCL95219.1"/>
    <property type="molecule type" value="Genomic_DNA"/>
</dbReference>
<keyword evidence="4" id="KW-0482">Metalloprotease</keyword>
<evidence type="ECO:0000256" key="3">
    <source>
        <dbReference type="ARBA" id="ARBA00022833"/>
    </source>
</evidence>
<protein>
    <recommendedName>
        <fullName evidence="5">Peptidase M4 C-terminal domain-containing protein</fullName>
    </recommendedName>
</protein>
<gene>
    <name evidence="6" type="ORF">BCB44BAC_02514</name>
</gene>
<evidence type="ECO:0000313" key="6">
    <source>
        <dbReference type="EMBL" id="SCL95219.1"/>
    </source>
</evidence>
<keyword evidence="3" id="KW-0862">Zinc</keyword>
<dbReference type="Proteomes" id="UP000242164">
    <property type="component" value="Unassembled WGS sequence"/>
</dbReference>
<organism evidence="6 7">
    <name type="scientific">Bacillus cytotoxicus</name>
    <dbReference type="NCBI Taxonomy" id="580165"/>
    <lineage>
        <taxon>Bacteria</taxon>
        <taxon>Bacillati</taxon>
        <taxon>Bacillota</taxon>
        <taxon>Bacilli</taxon>
        <taxon>Bacillales</taxon>
        <taxon>Bacillaceae</taxon>
        <taxon>Bacillus</taxon>
        <taxon>Bacillus cereus group</taxon>
    </lineage>
</organism>
<dbReference type="PANTHER" id="PTHR33794">
    <property type="entry name" value="BACILLOLYSIN"/>
    <property type="match status" value="1"/>
</dbReference>
<proteinExistence type="predicted"/>
<dbReference type="Gene3D" id="1.10.390.10">
    <property type="entry name" value="Neutral Protease Domain 2"/>
    <property type="match status" value="1"/>
</dbReference>
<dbReference type="GO" id="GO:0006508">
    <property type="term" value="P:proteolysis"/>
    <property type="evidence" value="ECO:0007669"/>
    <property type="project" value="UniProtKB-KW"/>
</dbReference>
<reference evidence="6 7" key="1">
    <citation type="submission" date="2016-08" db="EMBL/GenBank/DDBJ databases">
        <authorList>
            <person name="Loux V."/>
            <person name="Rue O."/>
        </authorList>
    </citation>
    <scope>NUCLEOTIDE SEQUENCE [LARGE SCALE GENOMIC DNA]</scope>
    <source>
        <strain evidence="6 7">AFSSA_08CEB44bac</strain>
    </source>
</reference>
<evidence type="ECO:0000256" key="1">
    <source>
        <dbReference type="ARBA" id="ARBA00022670"/>
    </source>
</evidence>
<dbReference type="InterPro" id="IPR001570">
    <property type="entry name" value="Peptidase_M4_C_domain"/>
</dbReference>
<dbReference type="Pfam" id="PF02868">
    <property type="entry name" value="Peptidase_M4_C"/>
    <property type="match status" value="1"/>
</dbReference>
<keyword evidence="2" id="KW-0378">Hydrolase</keyword>
<dbReference type="PANTHER" id="PTHR33794:SF3">
    <property type="entry name" value="NEUTRAL PROTEASE B"/>
    <property type="match status" value="1"/>
</dbReference>
<evidence type="ECO:0000313" key="7">
    <source>
        <dbReference type="Proteomes" id="UP000242164"/>
    </source>
</evidence>
<name>A0AAX2CI70_9BACI</name>
<comment type="caution">
    <text evidence="6">The sequence shown here is derived from an EMBL/GenBank/DDBJ whole genome shotgun (WGS) entry which is preliminary data.</text>
</comment>
<dbReference type="SUPFAM" id="SSF55486">
    <property type="entry name" value="Metalloproteases ('zincins'), catalytic domain"/>
    <property type="match status" value="1"/>
</dbReference>
<dbReference type="GO" id="GO:0004222">
    <property type="term" value="F:metalloendopeptidase activity"/>
    <property type="evidence" value="ECO:0007669"/>
    <property type="project" value="InterPro"/>
</dbReference>